<dbReference type="PANTHER" id="PTHR42874:SF1">
    <property type="entry name" value="URICASE"/>
    <property type="match status" value="1"/>
</dbReference>
<keyword evidence="4 5" id="KW-0560">Oxidoreductase</keyword>
<evidence type="ECO:0000256" key="4">
    <source>
        <dbReference type="ARBA" id="ARBA00023002"/>
    </source>
</evidence>
<evidence type="ECO:0000256" key="7">
    <source>
        <dbReference type="SAM" id="MobiDB-lite"/>
    </source>
</evidence>
<comment type="catalytic activity">
    <reaction evidence="5 6">
        <text>urate + O2 + H2O = 5-hydroxyisourate + H2O2</text>
        <dbReference type="Rhea" id="RHEA:21368"/>
        <dbReference type="ChEBI" id="CHEBI:15377"/>
        <dbReference type="ChEBI" id="CHEBI:15379"/>
        <dbReference type="ChEBI" id="CHEBI:16240"/>
        <dbReference type="ChEBI" id="CHEBI:17775"/>
        <dbReference type="ChEBI" id="CHEBI:18072"/>
        <dbReference type="EC" id="1.7.3.3"/>
    </reaction>
</comment>
<proteinExistence type="inferred from homology"/>
<protein>
    <recommendedName>
        <fullName evidence="5 6">Uricase</fullName>
        <ecNumber evidence="5 6">1.7.3.3</ecNumber>
    </recommendedName>
    <alternativeName>
        <fullName evidence="5">Urate oxidase</fullName>
    </alternativeName>
</protein>
<feature type="region of interest" description="Disordered" evidence="7">
    <location>
        <begin position="1"/>
        <end position="24"/>
    </location>
</feature>
<gene>
    <name evidence="8" type="primary">pucL</name>
    <name evidence="8" type="ORF">ITX44_21125</name>
</gene>
<evidence type="ECO:0000256" key="3">
    <source>
        <dbReference type="ARBA" id="ARBA00022631"/>
    </source>
</evidence>
<reference evidence="8 9" key="1">
    <citation type="submission" date="2021-01" db="EMBL/GenBank/DDBJ databases">
        <title>Streptomyces acididurans sp. nov., isolated from a peat swamp forest soil.</title>
        <authorList>
            <person name="Chantavorakit T."/>
            <person name="Duangmal K."/>
        </authorList>
    </citation>
    <scope>NUCLEOTIDE SEQUENCE [LARGE SCALE GENOMIC DNA]</scope>
    <source>
        <strain evidence="8 9">KK5PA1</strain>
    </source>
</reference>
<accession>A0ABS2TVK2</accession>
<dbReference type="EC" id="1.7.3.3" evidence="5 6"/>
<name>A0ABS2TVK2_9ACTN</name>
<keyword evidence="3 5" id="KW-0659">Purine metabolism</keyword>
<dbReference type="NCBIfam" id="TIGR03383">
    <property type="entry name" value="urate_oxi"/>
    <property type="match status" value="1"/>
</dbReference>
<dbReference type="Gene3D" id="3.10.270.10">
    <property type="entry name" value="Urate Oxidase"/>
    <property type="match status" value="1"/>
</dbReference>
<evidence type="ECO:0000256" key="5">
    <source>
        <dbReference type="PIRNR" id="PIRNR000241"/>
    </source>
</evidence>
<evidence type="ECO:0000256" key="6">
    <source>
        <dbReference type="RuleBase" id="RU004455"/>
    </source>
</evidence>
<dbReference type="EMBL" id="JADKYB010000011">
    <property type="protein sequence ID" value="MBM9506986.1"/>
    <property type="molecule type" value="Genomic_DNA"/>
</dbReference>
<comment type="caution">
    <text evidence="8">The sequence shown here is derived from an EMBL/GenBank/DDBJ whole genome shotgun (WGS) entry which is preliminary data.</text>
</comment>
<comment type="pathway">
    <text evidence="1 5">Purine metabolism; urate degradation; (S)-allantoin from urate: step 1/3.</text>
</comment>
<evidence type="ECO:0000256" key="1">
    <source>
        <dbReference type="ARBA" id="ARBA00004831"/>
    </source>
</evidence>
<dbReference type="RefSeq" id="WP_205358854.1">
    <property type="nucleotide sequence ID" value="NZ_JADKYB010000011.1"/>
</dbReference>
<dbReference type="SUPFAM" id="SSF55620">
    <property type="entry name" value="Tetrahydrobiopterin biosynthesis enzymes-like"/>
    <property type="match status" value="2"/>
</dbReference>
<dbReference type="InterPro" id="IPR002042">
    <property type="entry name" value="Uricase"/>
</dbReference>
<dbReference type="PIRSF" id="PIRSF000241">
    <property type="entry name" value="Urate_oxidase"/>
    <property type="match status" value="1"/>
</dbReference>
<sequence>MTASSPAGARPPGPARTTRLGQNQYGKAETRLVRVVRDGATHHIRDLNVSVALSGAMDAVHYSGDNSAVLTTDTTKNTVYAFAKEHGVASPEAFAVHLARHFVGSAPSIERARIRMEEYAWERIAAPSAEPGGPGTAPAPAPASDDKRHSFARTGRETRTTEVTFDGTAWQVISGLKDLVVMNTTDSEFWGFAKDPYTTLKETRDRILATEVTARWRHDWTGDAQDAPDWDDSWARARAELLAAFAGTYSLSLQQTLYAMGARVIEQLPDVAEIRLSLPNKHHFLVDLEPFGLKNDNEVYFAADRPYGLIEGTVLREGAEAAIAVTD</sequence>
<evidence type="ECO:0000313" key="9">
    <source>
        <dbReference type="Proteomes" id="UP000749040"/>
    </source>
</evidence>
<feature type="compositionally biased region" description="Basic and acidic residues" evidence="7">
    <location>
        <begin position="144"/>
        <end position="156"/>
    </location>
</feature>
<dbReference type="PANTHER" id="PTHR42874">
    <property type="entry name" value="URICASE"/>
    <property type="match status" value="1"/>
</dbReference>
<dbReference type="PRINTS" id="PR00093">
    <property type="entry name" value="URICASE"/>
</dbReference>
<evidence type="ECO:0000313" key="8">
    <source>
        <dbReference type="EMBL" id="MBM9506986.1"/>
    </source>
</evidence>
<organism evidence="8 9">
    <name type="scientific">Actinacidiphila acididurans</name>
    <dbReference type="NCBI Taxonomy" id="2784346"/>
    <lineage>
        <taxon>Bacteria</taxon>
        <taxon>Bacillati</taxon>
        <taxon>Actinomycetota</taxon>
        <taxon>Actinomycetes</taxon>
        <taxon>Kitasatosporales</taxon>
        <taxon>Streptomycetaceae</taxon>
        <taxon>Actinacidiphila</taxon>
    </lineage>
</organism>
<comment type="similarity">
    <text evidence="2 5 6">Belongs to the uricase family.</text>
</comment>
<feature type="region of interest" description="Disordered" evidence="7">
    <location>
        <begin position="126"/>
        <end position="156"/>
    </location>
</feature>
<dbReference type="Proteomes" id="UP000749040">
    <property type="component" value="Unassembled WGS sequence"/>
</dbReference>
<comment type="function">
    <text evidence="5 6">Catalyzes the oxidation of uric acid to 5-hydroxyisourate, which is further processed to form (S)-allantoin.</text>
</comment>
<evidence type="ECO:0000256" key="2">
    <source>
        <dbReference type="ARBA" id="ARBA00009760"/>
    </source>
</evidence>
<keyword evidence="9" id="KW-1185">Reference proteome</keyword>
<dbReference type="Pfam" id="PF01014">
    <property type="entry name" value="Uricase"/>
    <property type="match status" value="2"/>
</dbReference>